<organism evidence="2 3">
    <name type="scientific">Clavelina lepadiformis</name>
    <name type="common">Light-bulb sea squirt</name>
    <name type="synonym">Ascidia lepadiformis</name>
    <dbReference type="NCBI Taxonomy" id="159417"/>
    <lineage>
        <taxon>Eukaryota</taxon>
        <taxon>Metazoa</taxon>
        <taxon>Chordata</taxon>
        <taxon>Tunicata</taxon>
        <taxon>Ascidiacea</taxon>
        <taxon>Aplousobranchia</taxon>
        <taxon>Clavelinidae</taxon>
        <taxon>Clavelina</taxon>
    </lineage>
</organism>
<evidence type="ECO:0000313" key="2">
    <source>
        <dbReference type="EMBL" id="CAK8683638.1"/>
    </source>
</evidence>
<feature type="region of interest" description="Disordered" evidence="1">
    <location>
        <begin position="523"/>
        <end position="873"/>
    </location>
</feature>
<feature type="compositionally biased region" description="Polar residues" evidence="1">
    <location>
        <begin position="773"/>
        <end position="787"/>
    </location>
</feature>
<feature type="compositionally biased region" description="Basic and acidic residues" evidence="1">
    <location>
        <begin position="662"/>
        <end position="672"/>
    </location>
</feature>
<name>A0ABP0FWE3_CLALP</name>
<sequence>MSFQYSLKREFDGAKHKPSKSARDKNEPYSHKNLGKIQFFRSWKIWKRSESRITQKKNCVKLDEIRTENGLIKGTDFRSLKSKHNDYNFDDENLRTVQTSEKSNVHHFGQKGFSGSELSRYDESPSESAVNDMKDQRDSNLETPETKDKHGATKENKQKIKAAKKKKKKGIKGNKSKGDMKLEMADDTPEVPLSNTAAHDRIAARPKNRRARTRPSRLAETSIKNEFDIVSSDFPKYDEVKAPEKTEEPSKEVTTNILDIPMVEEEEEKTDVKQEKELPVAENNDTTKRDEPVKKSQSFKSPFGAAIIPTMDDVAKVKLRKTSSSASQDLTNSLEPTSKYKDNSGISPKLSHKIAKDGKSKGDTPGKKDKDSKKFSIVSEKGNEFPKPGKSSKADAGKKEKDKKASKSNIKEEASPKSKGDPPKKKISKGKLKEEESATSEAEKKAPKEKKAWFSKSKEESKSSKKDASSRAAQSKHKSEPADFSETSKELLTPVEGLPLNEYSDNLNEQLLKKVEAVGIKSNNDLYEQKSQSDTRPAPPNDKDKPKKVPLMPPTKKIVSTVSKEEKEKKRSSKILDLTAQMLVQPQSNIEKTDEETDVKKDKPDSSVDASEARENLFGKLRKVNRSSSDKETDKNKTDKVESEDNSSKENPFLKLQKVNRSKSDSCRHGKISDATSSSPDAPSTPETDSLEDGFVKLRKVSRSSSDKEEKMKGKSDATSAISMENPFGKLKKVKQSNPNEEKEENTSPNFSHSADIKETTIPVAEIRECTGLESSESQKNTLTPPLTNSPKNPKKSVKKQTGNSKNTSPFPVKLRSTGKIDKLCKTEKSSDILPNGTKLETNTNEKNASNKSTAIESHNDNNNNSTALKDTITGNSTMSNLFNSNSSTKKSSKLECGGVSKTMSKIADISTSSCDPKEMNVENSKRFDNKYAEKSLSLDAKDQSSQPSWLKLARKHSKKWESSMTTKQNLDSVPVEITKVSSAEPKSQLSVPATTSPMQNLEREVLSFPVVDHSSKKQQHDGKDKSINRKNNNLSISSRSKSMRERNKLEKPPKLVKRAISDTIPIPKPKQGLQERQWSSFKDSHDPNYSPNGDAPQWVAIAIQKHDNFRVEETV</sequence>
<feature type="region of interest" description="Disordered" evidence="1">
    <location>
        <begin position="1010"/>
        <end position="1096"/>
    </location>
</feature>
<keyword evidence="3" id="KW-1185">Reference proteome</keyword>
<feature type="compositionally biased region" description="Basic and acidic residues" evidence="1">
    <location>
        <begin position="628"/>
        <end position="648"/>
    </location>
</feature>
<evidence type="ECO:0000313" key="3">
    <source>
        <dbReference type="Proteomes" id="UP001642483"/>
    </source>
</evidence>
<feature type="compositionally biased region" description="Basic and acidic residues" evidence="1">
    <location>
        <begin position="598"/>
        <end position="617"/>
    </location>
</feature>
<feature type="compositionally biased region" description="Basic and acidic residues" evidence="1">
    <location>
        <begin position="477"/>
        <end position="489"/>
    </location>
</feature>
<feature type="region of interest" description="Disordered" evidence="1">
    <location>
        <begin position="102"/>
        <end position="220"/>
    </location>
</feature>
<feature type="compositionally biased region" description="Basic and acidic residues" evidence="1">
    <location>
        <begin position="705"/>
        <end position="716"/>
    </location>
</feature>
<feature type="compositionally biased region" description="Basic and acidic residues" evidence="1">
    <location>
        <begin position="819"/>
        <end position="831"/>
    </location>
</feature>
<feature type="compositionally biased region" description="Low complexity" evidence="1">
    <location>
        <begin position="673"/>
        <end position="688"/>
    </location>
</feature>
<feature type="compositionally biased region" description="Basic and acidic residues" evidence="1">
    <location>
        <begin position="354"/>
        <end position="374"/>
    </location>
</feature>
<feature type="compositionally biased region" description="Polar residues" evidence="1">
    <location>
        <begin position="322"/>
        <end position="336"/>
    </location>
</feature>
<dbReference type="Proteomes" id="UP001642483">
    <property type="component" value="Unassembled WGS sequence"/>
</dbReference>
<feature type="compositionally biased region" description="Basic residues" evidence="1">
    <location>
        <begin position="204"/>
        <end position="215"/>
    </location>
</feature>
<evidence type="ECO:0000256" key="1">
    <source>
        <dbReference type="SAM" id="MobiDB-lite"/>
    </source>
</evidence>
<feature type="region of interest" description="Disordered" evidence="1">
    <location>
        <begin position="240"/>
        <end position="305"/>
    </location>
</feature>
<feature type="region of interest" description="Disordered" evidence="1">
    <location>
        <begin position="1"/>
        <end position="30"/>
    </location>
</feature>
<feature type="compositionally biased region" description="Polar residues" evidence="1">
    <location>
        <begin position="1030"/>
        <end position="1041"/>
    </location>
</feature>
<comment type="caution">
    <text evidence="2">The sequence shown here is derived from an EMBL/GenBank/DDBJ whole genome shotgun (WGS) entry which is preliminary data.</text>
</comment>
<feature type="compositionally biased region" description="Basic and acidic residues" evidence="1">
    <location>
        <begin position="1043"/>
        <end position="1054"/>
    </location>
</feature>
<feature type="compositionally biased region" description="Basic and acidic residues" evidence="1">
    <location>
        <begin position="392"/>
        <end position="424"/>
    </location>
</feature>
<feature type="compositionally biased region" description="Polar residues" evidence="1">
    <location>
        <begin position="1075"/>
        <end position="1092"/>
    </location>
</feature>
<gene>
    <name evidence="2" type="ORF">CVLEPA_LOCUS14689</name>
</gene>
<feature type="compositionally biased region" description="Polar residues" evidence="1">
    <location>
        <begin position="801"/>
        <end position="810"/>
    </location>
</feature>
<feature type="compositionally biased region" description="Basic and acidic residues" evidence="1">
    <location>
        <begin position="7"/>
        <end position="30"/>
    </location>
</feature>
<reference evidence="2 3" key="1">
    <citation type="submission" date="2024-02" db="EMBL/GenBank/DDBJ databases">
        <authorList>
            <person name="Daric V."/>
            <person name="Darras S."/>
        </authorList>
    </citation>
    <scope>NUCLEOTIDE SEQUENCE [LARGE SCALE GENOMIC DNA]</scope>
</reference>
<dbReference type="EMBL" id="CAWYQH010000097">
    <property type="protein sequence ID" value="CAK8683638.1"/>
    <property type="molecule type" value="Genomic_DNA"/>
</dbReference>
<feature type="compositionally biased region" description="Basic and acidic residues" evidence="1">
    <location>
        <begin position="240"/>
        <end position="251"/>
    </location>
</feature>
<feature type="compositionally biased region" description="Polar residues" evidence="1">
    <location>
        <begin position="839"/>
        <end position="873"/>
    </location>
</feature>
<accession>A0ABP0FWE3</accession>
<protein>
    <submittedName>
        <fullName evidence="2">Uncharacterized protein</fullName>
    </submittedName>
</protein>
<feature type="compositionally biased region" description="Basic and acidic residues" evidence="1">
    <location>
        <begin position="132"/>
        <end position="158"/>
    </location>
</feature>
<feature type="compositionally biased region" description="Basic and acidic residues" evidence="1">
    <location>
        <begin position="431"/>
        <end position="469"/>
    </location>
</feature>
<feature type="compositionally biased region" description="Basic and acidic residues" evidence="1">
    <location>
        <begin position="270"/>
        <end position="294"/>
    </location>
</feature>
<feature type="compositionally biased region" description="Basic residues" evidence="1">
    <location>
        <begin position="159"/>
        <end position="175"/>
    </location>
</feature>
<feature type="region of interest" description="Disordered" evidence="1">
    <location>
        <begin position="319"/>
        <end position="490"/>
    </location>
</feature>
<feature type="compositionally biased region" description="Basic and acidic residues" evidence="1">
    <location>
        <begin position="1014"/>
        <end position="1028"/>
    </location>
</feature>
<proteinExistence type="predicted"/>